<dbReference type="GO" id="GO:0006506">
    <property type="term" value="P:GPI anchor biosynthetic process"/>
    <property type="evidence" value="ECO:0007669"/>
    <property type="project" value="UniProtKB-KW"/>
</dbReference>
<feature type="compositionally biased region" description="Basic and acidic residues" evidence="12">
    <location>
        <begin position="25"/>
        <end position="37"/>
    </location>
</feature>
<feature type="transmembrane region" description="Helical" evidence="11">
    <location>
        <begin position="404"/>
        <end position="429"/>
    </location>
</feature>
<evidence type="ECO:0000256" key="3">
    <source>
        <dbReference type="ARBA" id="ARBA00022502"/>
    </source>
</evidence>
<organism evidence="13 14">
    <name type="scientific">Lymnaea stagnalis</name>
    <name type="common">Great pond snail</name>
    <name type="synonym">Helix stagnalis</name>
    <dbReference type="NCBI Taxonomy" id="6523"/>
    <lineage>
        <taxon>Eukaryota</taxon>
        <taxon>Metazoa</taxon>
        <taxon>Spiralia</taxon>
        <taxon>Lophotrochozoa</taxon>
        <taxon>Mollusca</taxon>
        <taxon>Gastropoda</taxon>
        <taxon>Heterobranchia</taxon>
        <taxon>Euthyneura</taxon>
        <taxon>Panpulmonata</taxon>
        <taxon>Hygrophila</taxon>
        <taxon>Lymnaeoidea</taxon>
        <taxon>Lymnaeidae</taxon>
        <taxon>Lymnaea</taxon>
    </lineage>
</organism>
<feature type="transmembrane region" description="Helical" evidence="11">
    <location>
        <begin position="465"/>
        <end position="490"/>
    </location>
</feature>
<evidence type="ECO:0000256" key="12">
    <source>
        <dbReference type="SAM" id="MobiDB-lite"/>
    </source>
</evidence>
<dbReference type="EMBL" id="CAXITT010000126">
    <property type="protein sequence ID" value="CAL1532825.1"/>
    <property type="molecule type" value="Genomic_DNA"/>
</dbReference>
<comment type="caution">
    <text evidence="13">The sequence shown here is derived from an EMBL/GenBank/DDBJ whole genome shotgun (WGS) entry which is preliminary data.</text>
</comment>
<dbReference type="PANTHER" id="PTHR22760:SF3">
    <property type="entry name" value="GPI MANNOSYLTRANSFERASE 4"/>
    <property type="match status" value="1"/>
</dbReference>
<evidence type="ECO:0000256" key="7">
    <source>
        <dbReference type="ARBA" id="ARBA00022824"/>
    </source>
</evidence>
<feature type="region of interest" description="Disordered" evidence="12">
    <location>
        <begin position="1"/>
        <end position="38"/>
    </location>
</feature>
<keyword evidence="14" id="KW-1185">Reference proteome</keyword>
<proteinExistence type="inferred from homology"/>
<keyword evidence="6 11" id="KW-0812">Transmembrane</keyword>
<evidence type="ECO:0000256" key="9">
    <source>
        <dbReference type="ARBA" id="ARBA00023136"/>
    </source>
</evidence>
<comment type="subcellular location">
    <subcellularLocation>
        <location evidence="1 11">Endoplasmic reticulum membrane</location>
        <topology evidence="1 11">Multi-pass membrane protein</topology>
    </subcellularLocation>
</comment>
<dbReference type="GO" id="GO:0005789">
    <property type="term" value="C:endoplasmic reticulum membrane"/>
    <property type="evidence" value="ECO:0007669"/>
    <property type="project" value="UniProtKB-SubCell"/>
</dbReference>
<evidence type="ECO:0000256" key="4">
    <source>
        <dbReference type="ARBA" id="ARBA00022676"/>
    </source>
</evidence>
<comment type="pathway">
    <text evidence="2">Glycolipid biosynthesis; glycosylphosphatidylinositol-anchor biosynthesis.</text>
</comment>
<feature type="region of interest" description="Disordered" evidence="12">
    <location>
        <begin position="270"/>
        <end position="316"/>
    </location>
</feature>
<keyword evidence="9 11" id="KW-0472">Membrane</keyword>
<evidence type="ECO:0000256" key="1">
    <source>
        <dbReference type="ARBA" id="ARBA00004477"/>
    </source>
</evidence>
<keyword evidence="4 11" id="KW-0328">Glycosyltransferase</keyword>
<protein>
    <recommendedName>
        <fullName evidence="11">Mannosyltransferase</fullName>
        <ecNumber evidence="11">2.4.1.-</ecNumber>
    </recommendedName>
</protein>
<dbReference type="PANTHER" id="PTHR22760">
    <property type="entry name" value="GLYCOSYLTRANSFERASE"/>
    <property type="match status" value="1"/>
</dbReference>
<accession>A0AAV2HHH3</accession>
<feature type="transmembrane region" description="Helical" evidence="11">
    <location>
        <begin position="186"/>
        <end position="206"/>
    </location>
</feature>
<feature type="transmembrane region" description="Helical" evidence="11">
    <location>
        <begin position="153"/>
        <end position="174"/>
    </location>
</feature>
<gene>
    <name evidence="13" type="ORF">GSLYS_00006843001</name>
</gene>
<evidence type="ECO:0000256" key="2">
    <source>
        <dbReference type="ARBA" id="ARBA00004687"/>
    </source>
</evidence>
<evidence type="ECO:0000256" key="10">
    <source>
        <dbReference type="ARBA" id="ARBA00038466"/>
    </source>
</evidence>
<dbReference type="InterPro" id="IPR005599">
    <property type="entry name" value="GPI_mannosylTrfase"/>
</dbReference>
<dbReference type="EC" id="2.4.1.-" evidence="11"/>
<keyword evidence="8 11" id="KW-1133">Transmembrane helix</keyword>
<reference evidence="13 14" key="1">
    <citation type="submission" date="2024-04" db="EMBL/GenBank/DDBJ databases">
        <authorList>
            <consortium name="Genoscope - CEA"/>
            <person name="William W."/>
        </authorList>
    </citation>
    <scope>NUCLEOTIDE SEQUENCE [LARGE SCALE GENOMIC DNA]</scope>
</reference>
<keyword evidence="3" id="KW-0337">GPI-anchor biosynthesis</keyword>
<dbReference type="AlphaFoldDB" id="A0AAV2HHH3"/>
<sequence length="845" mass="95323">MGRRKKVASNKRPQTCRPNTGADPGRSRAERAADRGRGVASTDEDLLPRWTSAFVVLVTWSFRVYYVISPWSWWVLHPDEIFQTMEVAHTELYGYGVRPYEFLGPPKGDNMSLLELKEKELGMWAMRSPLVPQFFMLTSTLVAALGFEPNPFLLWRVAHVSVTSWLPFAICTYVTSVTRSRDAGSVAAILIAISSHLTVFGTHTLVNSLVSPFLFLSLSHVTQLLQGEKETICEKPERSSLHVDVTMTRSDPVVNKAKWNLDENIAPNQYARSESHTSKLSDPGYCTGMDENSISDNDSNRGNEDLNGNNTKDLKDDDLMQRLPETYYTNGLKDDHTDDIPPCHSESHVIHKLSRALTSVLAGLFLALTVYVRPDASLLVSLMILTHLKFPTVLTLVLKKPFWFHVLGAIMGVAIAVADDFYFFGCFVLSPINWVKFNLFSGQTSQLFGSSGKYFYFEQIFLKDFGLSVLTVIFTSAMIILALSDVLGLFNKLTGFSTTPNSLSMPVSRLTECRGMRGQMTSVIFLTGIYSTVGHKESRFLHDVIVLYLGVLAIIITAVIRTVSCSRHKKRFLLLAFGSFLLANQWASLHEFEKSHPITGSHSSPDDGLHINQCLYYVSSQNDVRGLYMENSLLDHGSFTLLHKNVPVLFLHDRKFIEFDRRSLISSSRYCWVGTNCTSEYYAMSSVSDLIDESNHQFILKRIIESKHFNYAIIQSDKGFFQPLFTKVLSTKTFSVWKRNYDPAEEEKMSKLSSQIPYGGTNTTLVEYEGEVLKLHGSYNAAVQRFQAALSRERVHASVYASMAFCLHRMGQVAAWRKVLRLCKQKYSEEECMDGARVRVINGIL</sequence>
<name>A0AAV2HHH3_LYMST</name>
<dbReference type="Proteomes" id="UP001497497">
    <property type="component" value="Unassembled WGS sequence"/>
</dbReference>
<evidence type="ECO:0000313" key="13">
    <source>
        <dbReference type="EMBL" id="CAL1532825.1"/>
    </source>
</evidence>
<feature type="transmembrane region" description="Helical" evidence="11">
    <location>
        <begin position="540"/>
        <end position="560"/>
    </location>
</feature>
<dbReference type="GO" id="GO:0000026">
    <property type="term" value="F:alpha-1,2-mannosyltransferase activity"/>
    <property type="evidence" value="ECO:0007669"/>
    <property type="project" value="TreeGrafter"/>
</dbReference>
<evidence type="ECO:0000256" key="8">
    <source>
        <dbReference type="ARBA" id="ARBA00022989"/>
    </source>
</evidence>
<feature type="transmembrane region" description="Helical" evidence="11">
    <location>
        <begin position="572"/>
        <end position="589"/>
    </location>
</feature>
<evidence type="ECO:0000256" key="11">
    <source>
        <dbReference type="RuleBase" id="RU363075"/>
    </source>
</evidence>
<keyword evidence="7 11" id="KW-0256">Endoplasmic reticulum</keyword>
<evidence type="ECO:0000256" key="6">
    <source>
        <dbReference type="ARBA" id="ARBA00022692"/>
    </source>
</evidence>
<dbReference type="Pfam" id="PF03901">
    <property type="entry name" value="Glyco_transf_22"/>
    <property type="match status" value="1"/>
</dbReference>
<keyword evidence="5" id="KW-0808">Transferase</keyword>
<comment type="similarity">
    <text evidence="10">Belongs to the glycosyltransferase 22 family. PIGZ subfamily.</text>
</comment>
<feature type="transmembrane region" description="Helical" evidence="11">
    <location>
        <begin position="353"/>
        <end position="372"/>
    </location>
</feature>
<evidence type="ECO:0000313" key="14">
    <source>
        <dbReference type="Proteomes" id="UP001497497"/>
    </source>
</evidence>
<evidence type="ECO:0000256" key="5">
    <source>
        <dbReference type="ARBA" id="ARBA00022679"/>
    </source>
</evidence>
<feature type="transmembrane region" description="Helical" evidence="11">
    <location>
        <begin position="379"/>
        <end position="398"/>
    </location>
</feature>